<feature type="region of interest" description="Disordered" evidence="1">
    <location>
        <begin position="33"/>
        <end position="60"/>
    </location>
</feature>
<accession>A0AAV2T4J8</accession>
<feature type="compositionally biased region" description="Polar residues" evidence="1">
    <location>
        <begin position="139"/>
        <end position="150"/>
    </location>
</feature>
<feature type="region of interest" description="Disordered" evidence="1">
    <location>
        <begin position="111"/>
        <end position="150"/>
    </location>
</feature>
<dbReference type="AlphaFoldDB" id="A0AAV2T4J8"/>
<dbReference type="PANTHER" id="PTHR34914">
    <property type="entry name" value="LYMPHOCYTE EXPANSION MOLECULE"/>
    <property type="match status" value="1"/>
</dbReference>
<name>A0AAV2T4J8_CALDB</name>
<dbReference type="EMBL" id="CAXLJL010000090">
    <property type="protein sequence ID" value="CAL5131343.1"/>
    <property type="molecule type" value="Genomic_DNA"/>
</dbReference>
<gene>
    <name evidence="2" type="ORF">CDAUBV1_LOCUS3765</name>
</gene>
<dbReference type="InterPro" id="IPR033557">
    <property type="entry name" value="CIMAP2"/>
</dbReference>
<evidence type="ECO:0000256" key="1">
    <source>
        <dbReference type="SAM" id="MobiDB-lite"/>
    </source>
</evidence>
<proteinExistence type="predicted"/>
<dbReference type="Proteomes" id="UP001497525">
    <property type="component" value="Unassembled WGS sequence"/>
</dbReference>
<evidence type="ECO:0000313" key="3">
    <source>
        <dbReference type="Proteomes" id="UP001497525"/>
    </source>
</evidence>
<dbReference type="PANTHER" id="PTHR34914:SF1">
    <property type="entry name" value="LYMPHOCYTE EXPANSION MOLECULE"/>
    <property type="match status" value="1"/>
</dbReference>
<organism evidence="2 3">
    <name type="scientific">Calicophoron daubneyi</name>
    <name type="common">Rumen fluke</name>
    <name type="synonym">Paramphistomum daubneyi</name>
    <dbReference type="NCBI Taxonomy" id="300641"/>
    <lineage>
        <taxon>Eukaryota</taxon>
        <taxon>Metazoa</taxon>
        <taxon>Spiralia</taxon>
        <taxon>Lophotrochozoa</taxon>
        <taxon>Platyhelminthes</taxon>
        <taxon>Trematoda</taxon>
        <taxon>Digenea</taxon>
        <taxon>Plagiorchiida</taxon>
        <taxon>Pronocephalata</taxon>
        <taxon>Paramphistomoidea</taxon>
        <taxon>Paramphistomidae</taxon>
        <taxon>Calicophoron</taxon>
    </lineage>
</organism>
<comment type="caution">
    <text evidence="2">The sequence shown here is derived from an EMBL/GenBank/DDBJ whole genome shotgun (WGS) entry which is preliminary data.</text>
</comment>
<sequence length="374" mass="43231">MYRSRMPYTRWHAKEELLKERMKQSLSPKYYKLRSNVSSSETSSPSETDKLSCPSDEETTSVIPSDVIADQQQCPKSPVKAIRQQQKEWQRAHTLLGFGIQSPRFRPVAQHRVPPPGTYDLKTPPVKKLPRSEEPFTKAPQSNRQLAPQSHSLGPGIYEPQIILNKSTVVDSKGRFDTGSDIRCGPIKTGYLATMLKLGSGPRFTQFPSNLDLLNDRHNAYKGKFLRCDRNIRKCFDRIFLTNPTAKPPDPKYQLSPCTYHPLRPYEIHHKFNVKLPPFMKLAARMTRREYDQYIGNVTPFTGPGRYNYPREGEGYERGTTFPKQNYDSEEARRCQPMMRQRSEPKNIPNNWPAKPLIKDREDKVMTGPYLKLR</sequence>
<evidence type="ECO:0000313" key="2">
    <source>
        <dbReference type="EMBL" id="CAL5131343.1"/>
    </source>
</evidence>
<protein>
    <submittedName>
        <fullName evidence="2">Uncharacterized protein</fullName>
    </submittedName>
</protein>
<reference evidence="2" key="1">
    <citation type="submission" date="2024-06" db="EMBL/GenBank/DDBJ databases">
        <authorList>
            <person name="Liu X."/>
            <person name="Lenzi L."/>
            <person name="Haldenby T S."/>
            <person name="Uol C."/>
        </authorList>
    </citation>
    <scope>NUCLEOTIDE SEQUENCE</scope>
</reference>